<reference evidence="2" key="1">
    <citation type="submission" date="2014-08" db="EMBL/GenBank/DDBJ databases">
        <authorList>
            <person name="Edwards T."/>
        </authorList>
    </citation>
    <scope>NUCLEOTIDE SEQUENCE [LARGE SCALE GENOMIC DNA]</scope>
</reference>
<dbReference type="Proteomes" id="UP000182888">
    <property type="component" value="Unassembled WGS sequence"/>
</dbReference>
<accession>A0A0K2W0T3</accession>
<dbReference type="AlphaFoldDB" id="A0A0K2W0T3"/>
<protein>
    <submittedName>
        <fullName evidence="1">Uncharacterized protein</fullName>
    </submittedName>
</protein>
<organism evidence="1 2">
    <name type="scientific">Mesorhizobium plurifarium</name>
    <dbReference type="NCBI Taxonomy" id="69974"/>
    <lineage>
        <taxon>Bacteria</taxon>
        <taxon>Pseudomonadati</taxon>
        <taxon>Pseudomonadota</taxon>
        <taxon>Alphaproteobacteria</taxon>
        <taxon>Hyphomicrobiales</taxon>
        <taxon>Phyllobacteriaceae</taxon>
        <taxon>Mesorhizobium</taxon>
    </lineage>
</organism>
<evidence type="ECO:0000313" key="2">
    <source>
        <dbReference type="Proteomes" id="UP000182888"/>
    </source>
</evidence>
<evidence type="ECO:0000313" key="1">
    <source>
        <dbReference type="EMBL" id="CDX58829.1"/>
    </source>
</evidence>
<dbReference type="EMBL" id="CCND01000017">
    <property type="protein sequence ID" value="CDX58829.1"/>
    <property type="molecule type" value="Genomic_DNA"/>
</dbReference>
<proteinExistence type="predicted"/>
<name>A0A0K2W0T3_MESPL</name>
<gene>
    <name evidence="1" type="ORF">MPL1032_240275</name>
</gene>
<sequence length="131" mass="13927">MPAGQVFALSKGIGDLSPATRREIERACVDTLAVLCAGWNEPIARALRETYPHVRAPWKIGNPSDAETTALTWGTAAARASIEAYPGSPAAPITDTELKDKLSDCIAMGAPNERDLAARFRSMAKQFAGNA</sequence>